<sequence length="302" mass="33521">MFLLIAFVCSLAAGTKRVPPRTDGRSASLMFQEVLNYTVNVVVNDQPENTFYYFNPNASYFNGSSVAFDSCICSQGISAATTDFLKTAAAPLVELNETADRLQIYWDCCMSDLSCCPLACCKEEGVPYFPMFNMAEKSDNNSTASPDSSQYSSYKEPHRSTIEKVAVGVFLLVLIVPLYLIVRCLYWECIRKGKDSGAQSRPVIVEPQSQGSNTPQPPLTPRLPTVTVEGRSNNMLEMQPTVHLQPPSPTFLTSNNRPVALHESLSSMESSSTRCHKELETSELDNKTEQKRGLERFANDHV</sequence>
<keyword evidence="4" id="KW-1185">Reference proteome</keyword>
<proteinExistence type="predicted"/>
<protein>
    <submittedName>
        <fullName evidence="5">CX domain-containing protein</fullName>
    </submittedName>
</protein>
<keyword evidence="2" id="KW-0812">Transmembrane</keyword>
<name>A0A914W351_9BILA</name>
<feature type="chain" id="PRO_5037709386" evidence="3">
    <location>
        <begin position="18"/>
        <end position="302"/>
    </location>
</feature>
<evidence type="ECO:0000256" key="3">
    <source>
        <dbReference type="SAM" id="SignalP"/>
    </source>
</evidence>
<evidence type="ECO:0000313" key="4">
    <source>
        <dbReference type="Proteomes" id="UP000887566"/>
    </source>
</evidence>
<dbReference type="AlphaFoldDB" id="A0A914W351"/>
<feature type="region of interest" description="Disordered" evidence="1">
    <location>
        <begin position="264"/>
        <end position="302"/>
    </location>
</feature>
<keyword evidence="2" id="KW-0472">Membrane</keyword>
<evidence type="ECO:0000256" key="2">
    <source>
        <dbReference type="SAM" id="Phobius"/>
    </source>
</evidence>
<dbReference type="Proteomes" id="UP000887566">
    <property type="component" value="Unplaced"/>
</dbReference>
<feature type="transmembrane region" description="Helical" evidence="2">
    <location>
        <begin position="165"/>
        <end position="186"/>
    </location>
</feature>
<accession>A0A914W351</accession>
<evidence type="ECO:0000256" key="1">
    <source>
        <dbReference type="SAM" id="MobiDB-lite"/>
    </source>
</evidence>
<keyword evidence="2" id="KW-1133">Transmembrane helix</keyword>
<feature type="compositionally biased region" description="Basic and acidic residues" evidence="1">
    <location>
        <begin position="275"/>
        <end position="302"/>
    </location>
</feature>
<evidence type="ECO:0000313" key="5">
    <source>
        <dbReference type="WBParaSite" id="PSAMB.scaffold306size57772.g4703.t1"/>
    </source>
</evidence>
<dbReference type="WBParaSite" id="PSAMB.scaffold306size57772.g4703.t1">
    <property type="protein sequence ID" value="PSAMB.scaffold306size57772.g4703.t1"/>
    <property type="gene ID" value="PSAMB.scaffold306size57772.g4703"/>
</dbReference>
<feature type="signal peptide" evidence="3">
    <location>
        <begin position="1"/>
        <end position="17"/>
    </location>
</feature>
<keyword evidence="3" id="KW-0732">Signal</keyword>
<organism evidence="4 5">
    <name type="scientific">Plectus sambesii</name>
    <dbReference type="NCBI Taxonomy" id="2011161"/>
    <lineage>
        <taxon>Eukaryota</taxon>
        <taxon>Metazoa</taxon>
        <taxon>Ecdysozoa</taxon>
        <taxon>Nematoda</taxon>
        <taxon>Chromadorea</taxon>
        <taxon>Plectida</taxon>
        <taxon>Plectina</taxon>
        <taxon>Plectoidea</taxon>
        <taxon>Plectidae</taxon>
        <taxon>Plectus</taxon>
    </lineage>
</organism>
<reference evidence="5" key="1">
    <citation type="submission" date="2022-11" db="UniProtKB">
        <authorList>
            <consortium name="WormBaseParasite"/>
        </authorList>
    </citation>
    <scope>IDENTIFICATION</scope>
</reference>